<dbReference type="KEGG" id="psoj:PHYSODRAFT_341101"/>
<dbReference type="InParanoid" id="G5AC60"/>
<protein>
    <recommendedName>
        <fullName evidence="4">PiggyBac transposable element-derived protein 4 C-terminal zinc-ribbon domain-containing protein</fullName>
    </recommendedName>
</protein>
<dbReference type="GeneID" id="20648030"/>
<sequence length="143" mass="15970">MRAGQSNKKEEEEEEGGSIVPKTFYGQRTGSSISWIDFDDDSDDDLDDDDVESGRAADADSEGLCRVMPPSSLRNKARLESGVAARRILHLPAFSETRHPCFLCSRKARLAGGQTKQTRKMCDVCWLHLCLNGKRNCFAEFHS</sequence>
<dbReference type="Proteomes" id="UP000002640">
    <property type="component" value="Unassembled WGS sequence"/>
</dbReference>
<evidence type="ECO:0008006" key="4">
    <source>
        <dbReference type="Google" id="ProtNLM"/>
    </source>
</evidence>
<accession>G5AC60</accession>
<reference evidence="2 3" key="1">
    <citation type="journal article" date="2006" name="Science">
        <title>Phytophthora genome sequences uncover evolutionary origins and mechanisms of pathogenesis.</title>
        <authorList>
            <person name="Tyler B.M."/>
            <person name="Tripathy S."/>
            <person name="Zhang X."/>
            <person name="Dehal P."/>
            <person name="Jiang R.H."/>
            <person name="Aerts A."/>
            <person name="Arredondo F.D."/>
            <person name="Baxter L."/>
            <person name="Bensasson D."/>
            <person name="Beynon J.L."/>
            <person name="Chapman J."/>
            <person name="Damasceno C.M."/>
            <person name="Dorrance A.E."/>
            <person name="Dou D."/>
            <person name="Dickerman A.W."/>
            <person name="Dubchak I.L."/>
            <person name="Garbelotto M."/>
            <person name="Gijzen M."/>
            <person name="Gordon S.G."/>
            <person name="Govers F."/>
            <person name="Grunwald N.J."/>
            <person name="Huang W."/>
            <person name="Ivors K.L."/>
            <person name="Jones R.W."/>
            <person name="Kamoun S."/>
            <person name="Krampis K."/>
            <person name="Lamour K.H."/>
            <person name="Lee M.K."/>
            <person name="McDonald W.H."/>
            <person name="Medina M."/>
            <person name="Meijer H.J."/>
            <person name="Nordberg E.K."/>
            <person name="Maclean D.J."/>
            <person name="Ospina-Giraldo M.D."/>
            <person name="Morris P.F."/>
            <person name="Phuntumart V."/>
            <person name="Putnam N.H."/>
            <person name="Rash S."/>
            <person name="Rose J.K."/>
            <person name="Sakihama Y."/>
            <person name="Salamov A.A."/>
            <person name="Savidor A."/>
            <person name="Scheuring C.F."/>
            <person name="Smith B.M."/>
            <person name="Sobral B.W."/>
            <person name="Terry A."/>
            <person name="Torto-Alalibo T.A."/>
            <person name="Win J."/>
            <person name="Xu Z."/>
            <person name="Zhang H."/>
            <person name="Grigoriev I.V."/>
            <person name="Rokhsar D.S."/>
            <person name="Boore J.L."/>
        </authorList>
    </citation>
    <scope>NUCLEOTIDE SEQUENCE [LARGE SCALE GENOMIC DNA]</scope>
    <source>
        <strain evidence="2 3">P6497</strain>
    </source>
</reference>
<evidence type="ECO:0000313" key="3">
    <source>
        <dbReference type="Proteomes" id="UP000002640"/>
    </source>
</evidence>
<dbReference type="RefSeq" id="XP_009537698.1">
    <property type="nucleotide sequence ID" value="XM_009539403.1"/>
</dbReference>
<keyword evidence="3" id="KW-1185">Reference proteome</keyword>
<proteinExistence type="predicted"/>
<evidence type="ECO:0000313" key="2">
    <source>
        <dbReference type="EMBL" id="EGZ06934.1"/>
    </source>
</evidence>
<feature type="compositionally biased region" description="Acidic residues" evidence="1">
    <location>
        <begin position="37"/>
        <end position="51"/>
    </location>
</feature>
<dbReference type="EMBL" id="JH159163">
    <property type="protein sequence ID" value="EGZ06934.1"/>
    <property type="molecule type" value="Genomic_DNA"/>
</dbReference>
<gene>
    <name evidence="2" type="ORF">PHYSODRAFT_341101</name>
</gene>
<evidence type="ECO:0000256" key="1">
    <source>
        <dbReference type="SAM" id="MobiDB-lite"/>
    </source>
</evidence>
<organism evidence="2 3">
    <name type="scientific">Phytophthora sojae (strain P6497)</name>
    <name type="common">Soybean stem and root rot agent</name>
    <name type="synonym">Phytophthora megasperma f. sp. glycines</name>
    <dbReference type="NCBI Taxonomy" id="1094619"/>
    <lineage>
        <taxon>Eukaryota</taxon>
        <taxon>Sar</taxon>
        <taxon>Stramenopiles</taxon>
        <taxon>Oomycota</taxon>
        <taxon>Peronosporomycetes</taxon>
        <taxon>Peronosporales</taxon>
        <taxon>Peronosporaceae</taxon>
        <taxon>Phytophthora</taxon>
    </lineage>
</organism>
<name>G5AC60_PHYSP</name>
<feature type="region of interest" description="Disordered" evidence="1">
    <location>
        <begin position="1"/>
        <end position="69"/>
    </location>
</feature>
<dbReference type="AlphaFoldDB" id="G5AC60"/>